<proteinExistence type="predicted"/>
<organism evidence="2 3">
    <name type="scientific">Stylosanthes scabra</name>
    <dbReference type="NCBI Taxonomy" id="79078"/>
    <lineage>
        <taxon>Eukaryota</taxon>
        <taxon>Viridiplantae</taxon>
        <taxon>Streptophyta</taxon>
        <taxon>Embryophyta</taxon>
        <taxon>Tracheophyta</taxon>
        <taxon>Spermatophyta</taxon>
        <taxon>Magnoliopsida</taxon>
        <taxon>eudicotyledons</taxon>
        <taxon>Gunneridae</taxon>
        <taxon>Pentapetalae</taxon>
        <taxon>rosids</taxon>
        <taxon>fabids</taxon>
        <taxon>Fabales</taxon>
        <taxon>Fabaceae</taxon>
        <taxon>Papilionoideae</taxon>
        <taxon>50 kb inversion clade</taxon>
        <taxon>dalbergioids sensu lato</taxon>
        <taxon>Dalbergieae</taxon>
        <taxon>Pterocarpus clade</taxon>
        <taxon>Stylosanthes</taxon>
    </lineage>
</organism>
<name>A0ABU6WQT7_9FABA</name>
<feature type="compositionally biased region" description="Basic and acidic residues" evidence="1">
    <location>
        <begin position="62"/>
        <end position="75"/>
    </location>
</feature>
<dbReference type="Proteomes" id="UP001341840">
    <property type="component" value="Unassembled WGS sequence"/>
</dbReference>
<keyword evidence="3" id="KW-1185">Reference proteome</keyword>
<feature type="region of interest" description="Disordered" evidence="1">
    <location>
        <begin position="1"/>
        <end position="75"/>
    </location>
</feature>
<dbReference type="EMBL" id="JASCZI010182350">
    <property type="protein sequence ID" value="MED6187707.1"/>
    <property type="molecule type" value="Genomic_DNA"/>
</dbReference>
<feature type="non-terminal residue" evidence="2">
    <location>
        <position position="1"/>
    </location>
</feature>
<evidence type="ECO:0000313" key="2">
    <source>
        <dbReference type="EMBL" id="MED6187707.1"/>
    </source>
</evidence>
<evidence type="ECO:0000256" key="1">
    <source>
        <dbReference type="SAM" id="MobiDB-lite"/>
    </source>
</evidence>
<protein>
    <submittedName>
        <fullName evidence="2">Uncharacterized protein</fullName>
    </submittedName>
</protein>
<sequence>GGLAKVAAGTRDGQSSGSVDKGRWSRRRGPLQLNGGDTARRRRSDGGDRLPARTTESCGFSTDEKGRDQMRCLSP</sequence>
<comment type="caution">
    <text evidence="2">The sequence shown here is derived from an EMBL/GenBank/DDBJ whole genome shotgun (WGS) entry which is preliminary data.</text>
</comment>
<gene>
    <name evidence="2" type="ORF">PIB30_079005</name>
</gene>
<accession>A0ABU6WQT7</accession>
<reference evidence="2 3" key="1">
    <citation type="journal article" date="2023" name="Plants (Basel)">
        <title>Bridging the Gap: Combining Genomics and Transcriptomics Approaches to Understand Stylosanthes scabra, an Orphan Legume from the Brazilian Caatinga.</title>
        <authorList>
            <person name="Ferreira-Neto J.R.C."/>
            <person name="da Silva M.D."/>
            <person name="Binneck E."/>
            <person name="de Melo N.F."/>
            <person name="da Silva R.H."/>
            <person name="de Melo A.L.T.M."/>
            <person name="Pandolfi V."/>
            <person name="Bustamante F.O."/>
            <person name="Brasileiro-Vidal A.C."/>
            <person name="Benko-Iseppon A.M."/>
        </authorList>
    </citation>
    <scope>NUCLEOTIDE SEQUENCE [LARGE SCALE GENOMIC DNA]</scope>
    <source>
        <tissue evidence="2">Leaves</tissue>
    </source>
</reference>
<evidence type="ECO:0000313" key="3">
    <source>
        <dbReference type="Proteomes" id="UP001341840"/>
    </source>
</evidence>